<dbReference type="AlphaFoldDB" id="A0A2C9CMB8"/>
<evidence type="ECO:0000313" key="2">
    <source>
        <dbReference type="Proteomes" id="UP000220034"/>
    </source>
</evidence>
<dbReference type="OrthoDB" id="7192139at2"/>
<protein>
    <submittedName>
        <fullName evidence="1">Uncharacterized protein</fullName>
    </submittedName>
</protein>
<reference evidence="2" key="1">
    <citation type="submission" date="2017-09" db="EMBL/GenBank/DDBJ databases">
        <authorList>
            <person name="Varghese N."/>
            <person name="Submissions S."/>
        </authorList>
    </citation>
    <scope>NUCLEOTIDE SEQUENCE [LARGE SCALE GENOMIC DNA]</scope>
    <source>
        <strain evidence="2">C7</strain>
    </source>
</reference>
<organism evidence="1 2">
    <name type="scientific">Pontivivens marinum</name>
    <dbReference type="NCBI Taxonomy" id="1690039"/>
    <lineage>
        <taxon>Bacteria</taxon>
        <taxon>Pseudomonadati</taxon>
        <taxon>Pseudomonadota</taxon>
        <taxon>Alphaproteobacteria</taxon>
        <taxon>Rhodobacterales</taxon>
        <taxon>Paracoccaceae</taxon>
        <taxon>Pontivivens</taxon>
    </lineage>
</organism>
<evidence type="ECO:0000313" key="1">
    <source>
        <dbReference type="EMBL" id="SOH92330.1"/>
    </source>
</evidence>
<dbReference type="EMBL" id="OCTN01000001">
    <property type="protein sequence ID" value="SOH92330.1"/>
    <property type="molecule type" value="Genomic_DNA"/>
</dbReference>
<keyword evidence="2" id="KW-1185">Reference proteome</keyword>
<name>A0A2C9CMB8_9RHOB</name>
<accession>A0A2C9CMB8</accession>
<gene>
    <name evidence="1" type="ORF">SAMN06273572_101172</name>
</gene>
<dbReference type="InterPro" id="IPR036412">
    <property type="entry name" value="HAD-like_sf"/>
</dbReference>
<dbReference type="RefSeq" id="WP_097927919.1">
    <property type="nucleotide sequence ID" value="NZ_OCTN01000001.1"/>
</dbReference>
<proteinExistence type="predicted"/>
<dbReference type="Proteomes" id="UP000220034">
    <property type="component" value="Unassembled WGS sequence"/>
</dbReference>
<dbReference type="SUPFAM" id="SSF56784">
    <property type="entry name" value="HAD-like"/>
    <property type="match status" value="1"/>
</dbReference>
<sequence length="217" mass="23328">MTLSDITHDQLQALDIVADAPLIAVDADEVLVYFLRHFRDFSASKSWALNPTARRLDLALTHMQNGEVADLTTGLSLIDAFFEAEVHQQVAIENAAETLRYASERAQIVVLTNLPHMARDGRIANLLGHSIPYPVVTNTGGKGAALAALSARTSGPTLFIDDSDVQLQSAAKGAPDVRRLQLIGCDYAAAALPRSDAAEEVALDWDAGRRWITAALG</sequence>